<dbReference type="SUPFAM" id="SSF52540">
    <property type="entry name" value="P-loop containing nucleoside triphosphate hydrolases"/>
    <property type="match status" value="1"/>
</dbReference>
<evidence type="ECO:0000256" key="8">
    <source>
        <dbReference type="ARBA" id="ARBA00022884"/>
    </source>
</evidence>
<organism evidence="14">
    <name type="scientific">Paenibacillus sp. BIHB 4019</name>
    <dbReference type="NCBI Taxonomy" id="1870819"/>
    <lineage>
        <taxon>Bacteria</taxon>
        <taxon>Bacillati</taxon>
        <taxon>Bacillota</taxon>
        <taxon>Bacilli</taxon>
        <taxon>Bacillales</taxon>
        <taxon>Paenibacillaceae</taxon>
        <taxon>Paenibacillus</taxon>
    </lineage>
</organism>
<dbReference type="HAMAP" id="MF_01820">
    <property type="entry name" value="GTPase_RsgA"/>
    <property type="match status" value="1"/>
</dbReference>
<comment type="function">
    <text evidence="10">One of several proteins that assist in the late maturation steps of the functional core of the 30S ribosomal subunit. Helps release RbfA from mature subunits. May play a role in the assembly of ribosomal proteins into the subunit. Circularly permuted GTPase that catalyzes slow GTP hydrolysis, GTPase activity is stimulated by the 30S ribosomal subunit.</text>
</comment>
<sequence length="380" mass="42102">MKQQPDTQKQKTLLQAYGWNEHWEAELQRARAGAGGVPLVAARVAAQFSHQYRIVTEAGEQAAVVTGKYEFEAVNRGDFPAVGDWVLVQPLPGEARAVIHALLPRRSAMVRKEAGQRVDVQVISANLDYVFITNALNQDFNLRKIERYLLAVWESGAKPVVLLTKADLCEAPDHYTALVEGIAPGVHVHAVSAFENQGREALAEYLLPGQTIAITGSSGVGKSTLLNWLADAEKQRVQDIRESDARGRHTTTHREMFVTPSGAIIVDTPGMRELQLWESDEGMDTTFSDIGELAASCRFHDCRHEREEGCAVKQAIADGTLEQRRFANFKKMEKELAHMARKEESVNRRTKKQAEKRVSAKSRAGRRAASSYAGDIGDDE</sequence>
<dbReference type="Pfam" id="PF03193">
    <property type="entry name" value="RsgA_GTPase"/>
    <property type="match status" value="1"/>
</dbReference>
<dbReference type="InterPro" id="IPR010914">
    <property type="entry name" value="RsgA_GTPase_dom"/>
</dbReference>
<keyword evidence="6 10" id="KW-0378">Hydrolase</keyword>
<feature type="compositionally biased region" description="Basic and acidic residues" evidence="11">
    <location>
        <begin position="339"/>
        <end position="358"/>
    </location>
</feature>
<comment type="similarity">
    <text evidence="10">Belongs to the TRAFAC class YlqF/YawG GTPase family. RsgA subfamily.</text>
</comment>
<keyword evidence="9 10" id="KW-0342">GTP-binding</keyword>
<dbReference type="GO" id="GO:0019843">
    <property type="term" value="F:rRNA binding"/>
    <property type="evidence" value="ECO:0007669"/>
    <property type="project" value="UniProtKB-KW"/>
</dbReference>
<dbReference type="PROSITE" id="PS51721">
    <property type="entry name" value="G_CP"/>
    <property type="match status" value="1"/>
</dbReference>
<evidence type="ECO:0000256" key="9">
    <source>
        <dbReference type="ARBA" id="ARBA00023134"/>
    </source>
</evidence>
<feature type="region of interest" description="Disordered" evidence="11">
    <location>
        <begin position="339"/>
        <end position="380"/>
    </location>
</feature>
<keyword evidence="5 10" id="KW-0547">Nucleotide-binding</keyword>
<evidence type="ECO:0000256" key="7">
    <source>
        <dbReference type="ARBA" id="ARBA00022833"/>
    </source>
</evidence>
<keyword evidence="7 10" id="KW-0862">Zinc</keyword>
<dbReference type="PANTHER" id="PTHR32120">
    <property type="entry name" value="SMALL RIBOSOMAL SUBUNIT BIOGENESIS GTPASE RSGA"/>
    <property type="match status" value="1"/>
</dbReference>
<feature type="binding site" evidence="10">
    <location>
        <begin position="164"/>
        <end position="167"/>
    </location>
    <ligand>
        <name>GTP</name>
        <dbReference type="ChEBI" id="CHEBI:37565"/>
    </ligand>
</feature>
<dbReference type="Gene3D" id="1.10.40.50">
    <property type="entry name" value="Probable gtpase engc, domain 3"/>
    <property type="match status" value="1"/>
</dbReference>
<protein>
    <recommendedName>
        <fullName evidence="10">Small ribosomal subunit biogenesis GTPase RsgA</fullName>
        <ecNumber evidence="10">3.6.1.-</ecNumber>
    </recommendedName>
</protein>
<dbReference type="CDD" id="cd01854">
    <property type="entry name" value="YjeQ_EngC"/>
    <property type="match status" value="1"/>
</dbReference>
<evidence type="ECO:0000259" key="12">
    <source>
        <dbReference type="PROSITE" id="PS50936"/>
    </source>
</evidence>
<keyword evidence="3 10" id="KW-0479">Metal-binding</keyword>
<dbReference type="GO" id="GO:0003924">
    <property type="term" value="F:GTPase activity"/>
    <property type="evidence" value="ECO:0007669"/>
    <property type="project" value="UniProtKB-UniRule"/>
</dbReference>
<dbReference type="Gene3D" id="3.40.50.300">
    <property type="entry name" value="P-loop containing nucleotide triphosphate hydrolases"/>
    <property type="match status" value="1"/>
</dbReference>
<dbReference type="GO" id="GO:0046872">
    <property type="term" value="F:metal ion binding"/>
    <property type="evidence" value="ECO:0007669"/>
    <property type="project" value="UniProtKB-KW"/>
</dbReference>
<evidence type="ECO:0000256" key="2">
    <source>
        <dbReference type="ARBA" id="ARBA00022517"/>
    </source>
</evidence>
<feature type="binding site" evidence="10">
    <location>
        <position position="297"/>
    </location>
    <ligand>
        <name>Zn(2+)</name>
        <dbReference type="ChEBI" id="CHEBI:29105"/>
    </ligand>
</feature>
<dbReference type="GO" id="GO:0005525">
    <property type="term" value="F:GTP binding"/>
    <property type="evidence" value="ECO:0007669"/>
    <property type="project" value="UniProtKB-UniRule"/>
</dbReference>
<dbReference type="InterPro" id="IPR004881">
    <property type="entry name" value="Ribosome_biogen_GTPase_RsgA"/>
</dbReference>
<evidence type="ECO:0000256" key="11">
    <source>
        <dbReference type="SAM" id="MobiDB-lite"/>
    </source>
</evidence>
<keyword evidence="8 10" id="KW-0694">RNA-binding</keyword>
<dbReference type="GO" id="GO:0042274">
    <property type="term" value="P:ribosomal small subunit biogenesis"/>
    <property type="evidence" value="ECO:0007669"/>
    <property type="project" value="UniProtKB-UniRule"/>
</dbReference>
<comment type="subcellular location">
    <subcellularLocation>
        <location evidence="10">Cytoplasm</location>
    </subcellularLocation>
</comment>
<comment type="subunit">
    <text evidence="10">Monomer. Associates with 30S ribosomal subunit, binds 16S rRNA.</text>
</comment>
<evidence type="ECO:0000313" key="14">
    <source>
        <dbReference type="EMBL" id="ANY70664.1"/>
    </source>
</evidence>
<gene>
    <name evidence="10" type="primary">rsgA</name>
    <name evidence="14" type="ORF">BBD42_09790</name>
</gene>
<dbReference type="PROSITE" id="PS50936">
    <property type="entry name" value="ENGC_GTPASE"/>
    <property type="match status" value="1"/>
</dbReference>
<evidence type="ECO:0000256" key="5">
    <source>
        <dbReference type="ARBA" id="ARBA00022741"/>
    </source>
</evidence>
<dbReference type="InterPro" id="IPR027417">
    <property type="entry name" value="P-loop_NTPase"/>
</dbReference>
<feature type="binding site" evidence="10">
    <location>
        <position position="302"/>
    </location>
    <ligand>
        <name>Zn(2+)</name>
        <dbReference type="ChEBI" id="CHEBI:29105"/>
    </ligand>
</feature>
<feature type="domain" description="EngC GTPase" evidence="12">
    <location>
        <begin position="125"/>
        <end position="272"/>
    </location>
</feature>
<evidence type="ECO:0000256" key="1">
    <source>
        <dbReference type="ARBA" id="ARBA00022490"/>
    </source>
</evidence>
<dbReference type="PANTHER" id="PTHR32120:SF10">
    <property type="entry name" value="SMALL RIBOSOMAL SUBUNIT BIOGENESIS GTPASE RSGA"/>
    <property type="match status" value="1"/>
</dbReference>
<evidence type="ECO:0000256" key="6">
    <source>
        <dbReference type="ARBA" id="ARBA00022801"/>
    </source>
</evidence>
<dbReference type="AlphaFoldDB" id="A0A1B2DSH1"/>
<feature type="domain" description="CP-type G" evidence="13">
    <location>
        <begin position="112"/>
        <end position="274"/>
    </location>
</feature>
<dbReference type="InterPro" id="IPR030378">
    <property type="entry name" value="G_CP_dom"/>
</dbReference>
<proteinExistence type="inferred from homology"/>
<evidence type="ECO:0000256" key="4">
    <source>
        <dbReference type="ARBA" id="ARBA00022730"/>
    </source>
</evidence>
<reference evidence="14" key="1">
    <citation type="submission" date="2016-08" db="EMBL/GenBank/DDBJ databases">
        <title>Complete Genome Seqeunce of Paenibacillus sp. BIHB 4019 from tea rhizoplane.</title>
        <authorList>
            <person name="Thakur R."/>
            <person name="Swarnkar M.K."/>
            <person name="Gulati A."/>
        </authorList>
    </citation>
    <scope>NUCLEOTIDE SEQUENCE [LARGE SCALE GENOMIC DNA]</scope>
    <source>
        <strain evidence="14">BIHB4019</strain>
    </source>
</reference>
<keyword evidence="4 10" id="KW-0699">rRNA-binding</keyword>
<dbReference type="EC" id="3.6.1.-" evidence="10"/>
<evidence type="ECO:0000259" key="13">
    <source>
        <dbReference type="PROSITE" id="PS51721"/>
    </source>
</evidence>
<evidence type="ECO:0000256" key="3">
    <source>
        <dbReference type="ARBA" id="ARBA00022723"/>
    </source>
</evidence>
<feature type="binding site" evidence="10">
    <location>
        <position position="304"/>
    </location>
    <ligand>
        <name>Zn(2+)</name>
        <dbReference type="ChEBI" id="CHEBI:29105"/>
    </ligand>
</feature>
<dbReference type="GO" id="GO:0005737">
    <property type="term" value="C:cytoplasm"/>
    <property type="evidence" value="ECO:0007669"/>
    <property type="project" value="UniProtKB-SubCell"/>
</dbReference>
<keyword evidence="2 10" id="KW-0690">Ribosome biogenesis</keyword>
<comment type="cofactor">
    <cofactor evidence="10">
        <name>Zn(2+)</name>
        <dbReference type="ChEBI" id="CHEBI:29105"/>
    </cofactor>
    <text evidence="10">Binds 1 zinc ion per subunit.</text>
</comment>
<feature type="binding site" evidence="10">
    <location>
        <begin position="216"/>
        <end position="224"/>
    </location>
    <ligand>
        <name>GTP</name>
        <dbReference type="ChEBI" id="CHEBI:37565"/>
    </ligand>
</feature>
<dbReference type="NCBIfam" id="TIGR00157">
    <property type="entry name" value="ribosome small subunit-dependent GTPase A"/>
    <property type="match status" value="1"/>
</dbReference>
<feature type="binding site" evidence="10">
    <location>
        <position position="310"/>
    </location>
    <ligand>
        <name>Zn(2+)</name>
        <dbReference type="ChEBI" id="CHEBI:29105"/>
    </ligand>
</feature>
<name>A0A1B2DSH1_9BACL</name>
<evidence type="ECO:0000256" key="10">
    <source>
        <dbReference type="HAMAP-Rule" id="MF_01820"/>
    </source>
</evidence>
<keyword evidence="1 10" id="KW-0963">Cytoplasm</keyword>
<dbReference type="EMBL" id="CP016808">
    <property type="protein sequence ID" value="ANY70664.1"/>
    <property type="molecule type" value="Genomic_DNA"/>
</dbReference>
<accession>A0A1B2DSH1</accession>